<protein>
    <recommendedName>
        <fullName evidence="10">tRNA 5-methylaminomethyl-2-thiouridine biosynthesis bifunctional protein MnmC</fullName>
        <shortName evidence="10">tRNA mnm(5)s(2)U biosynthesis bifunctional protein</shortName>
    </recommendedName>
    <domain>
        <recommendedName>
            <fullName evidence="10">tRNA (mnm(5)s(2)U34)-methyltransferase</fullName>
            <ecNumber evidence="10">2.1.1.61</ecNumber>
        </recommendedName>
    </domain>
    <domain>
        <recommendedName>
            <fullName evidence="10">FAD-dependent cmnm(5)s(2)U34 oxidoreductase</fullName>
            <ecNumber evidence="10">1.5.-.-</ecNumber>
        </recommendedName>
    </domain>
</protein>
<comment type="caution">
    <text evidence="12">The sequence shown here is derived from an EMBL/GenBank/DDBJ whole genome shotgun (WGS) entry which is preliminary data.</text>
</comment>
<dbReference type="Gene3D" id="3.50.50.60">
    <property type="entry name" value="FAD/NAD(P)-binding domain"/>
    <property type="match status" value="1"/>
</dbReference>
<name>A0ABW8Z1U5_9BURK</name>
<evidence type="ECO:0000256" key="1">
    <source>
        <dbReference type="ARBA" id="ARBA00022490"/>
    </source>
</evidence>
<evidence type="ECO:0000256" key="2">
    <source>
        <dbReference type="ARBA" id="ARBA00022603"/>
    </source>
</evidence>
<evidence type="ECO:0000256" key="5">
    <source>
        <dbReference type="ARBA" id="ARBA00022691"/>
    </source>
</evidence>
<organism evidence="12 13">
    <name type="scientific">Herbaspirillum rhizosphaerae</name>
    <dbReference type="NCBI Taxonomy" id="346179"/>
    <lineage>
        <taxon>Bacteria</taxon>
        <taxon>Pseudomonadati</taxon>
        <taxon>Pseudomonadota</taxon>
        <taxon>Betaproteobacteria</taxon>
        <taxon>Burkholderiales</taxon>
        <taxon>Oxalobacteraceae</taxon>
        <taxon>Herbaspirillum</taxon>
    </lineage>
</organism>
<feature type="region of interest" description="tRNA (mnm(5)s(2)U34)-methyltransferase" evidence="10">
    <location>
        <begin position="1"/>
        <end position="201"/>
    </location>
</feature>
<comment type="cofactor">
    <cofactor evidence="10">
        <name>FAD</name>
        <dbReference type="ChEBI" id="CHEBI:57692"/>
    </cofactor>
</comment>
<keyword evidence="4 10" id="KW-0808">Transferase</keyword>
<gene>
    <name evidence="10 12" type="primary">mnmC</name>
    <name evidence="12" type="ORF">PQR63_00910</name>
</gene>
<evidence type="ECO:0000256" key="6">
    <source>
        <dbReference type="ARBA" id="ARBA00022694"/>
    </source>
</evidence>
<keyword evidence="9 10" id="KW-0511">Multifunctional enzyme</keyword>
<keyword evidence="5 10" id="KW-0949">S-adenosyl-L-methionine</keyword>
<evidence type="ECO:0000313" key="12">
    <source>
        <dbReference type="EMBL" id="MFL9876923.1"/>
    </source>
</evidence>
<evidence type="ECO:0000256" key="7">
    <source>
        <dbReference type="ARBA" id="ARBA00022827"/>
    </source>
</evidence>
<dbReference type="Gene3D" id="3.40.50.150">
    <property type="entry name" value="Vaccinia Virus protein VP39"/>
    <property type="match status" value="1"/>
</dbReference>
<dbReference type="InterPro" id="IPR029063">
    <property type="entry name" value="SAM-dependent_MTases_sf"/>
</dbReference>
<dbReference type="RefSeq" id="WP_408164816.1">
    <property type="nucleotide sequence ID" value="NZ_JAQQFR010000001.1"/>
</dbReference>
<reference evidence="12 13" key="1">
    <citation type="journal article" date="2024" name="Chem. Sci.">
        <title>Discovery of megapolipeptins by genome mining of a Burkholderiales bacteria collection.</title>
        <authorList>
            <person name="Paulo B.S."/>
            <person name="Recchia M.J.J."/>
            <person name="Lee S."/>
            <person name="Fergusson C.H."/>
            <person name="Romanowski S.B."/>
            <person name="Hernandez A."/>
            <person name="Krull N."/>
            <person name="Liu D.Y."/>
            <person name="Cavanagh H."/>
            <person name="Bos A."/>
            <person name="Gray C.A."/>
            <person name="Murphy B.T."/>
            <person name="Linington R.G."/>
            <person name="Eustaquio A.S."/>
        </authorList>
    </citation>
    <scope>NUCLEOTIDE SEQUENCE [LARGE SCALE GENOMIC DNA]</scope>
    <source>
        <strain evidence="12 13">RL21-008-BIB-B</strain>
    </source>
</reference>
<evidence type="ECO:0000256" key="8">
    <source>
        <dbReference type="ARBA" id="ARBA00023002"/>
    </source>
</evidence>
<dbReference type="InterPro" id="IPR006076">
    <property type="entry name" value="FAD-dep_OxRdtase"/>
</dbReference>
<dbReference type="InterPro" id="IPR036188">
    <property type="entry name" value="FAD/NAD-bd_sf"/>
</dbReference>
<keyword evidence="6 10" id="KW-0819">tRNA processing</keyword>
<evidence type="ECO:0000256" key="10">
    <source>
        <dbReference type="HAMAP-Rule" id="MF_01102"/>
    </source>
</evidence>
<feature type="region of interest" description="FAD-dependent cmnm(5)s(2)U34 oxidoreductase" evidence="10">
    <location>
        <begin position="209"/>
        <end position="601"/>
    </location>
</feature>
<proteinExistence type="inferred from homology"/>
<dbReference type="PANTHER" id="PTHR13847">
    <property type="entry name" value="SARCOSINE DEHYDROGENASE-RELATED"/>
    <property type="match status" value="1"/>
</dbReference>
<keyword evidence="2 10" id="KW-0489">Methyltransferase</keyword>
<keyword evidence="3 10" id="KW-0285">Flavoprotein</keyword>
<dbReference type="EC" id="2.1.1.61" evidence="10"/>
<dbReference type="GO" id="GO:0032259">
    <property type="term" value="P:methylation"/>
    <property type="evidence" value="ECO:0007669"/>
    <property type="project" value="UniProtKB-KW"/>
</dbReference>
<dbReference type="Gene3D" id="3.30.9.10">
    <property type="entry name" value="D-Amino Acid Oxidase, subunit A, domain 2"/>
    <property type="match status" value="1"/>
</dbReference>
<dbReference type="Pfam" id="PF01266">
    <property type="entry name" value="DAO"/>
    <property type="match status" value="1"/>
</dbReference>
<comment type="subcellular location">
    <subcellularLocation>
        <location evidence="10">Cytoplasm</location>
    </subcellularLocation>
</comment>
<comment type="similarity">
    <text evidence="10">In the N-terminal section; belongs to the methyltransferase superfamily. tRNA (mnm(5)s(2)U34)-methyltransferase family.</text>
</comment>
<dbReference type="InterPro" id="IPR023032">
    <property type="entry name" value="tRNA_MAMT_biosynth_bifunc_MnmC"/>
</dbReference>
<accession>A0ABW8Z1U5</accession>
<dbReference type="EMBL" id="JAQQFR010000001">
    <property type="protein sequence ID" value="MFL9876923.1"/>
    <property type="molecule type" value="Genomic_DNA"/>
</dbReference>
<evidence type="ECO:0000256" key="9">
    <source>
        <dbReference type="ARBA" id="ARBA00023268"/>
    </source>
</evidence>
<keyword evidence="1 10" id="KW-0963">Cytoplasm</keyword>
<dbReference type="Proteomes" id="UP001629214">
    <property type="component" value="Unassembled WGS sequence"/>
</dbReference>
<evidence type="ECO:0000313" key="13">
    <source>
        <dbReference type="Proteomes" id="UP001629214"/>
    </source>
</evidence>
<evidence type="ECO:0000256" key="4">
    <source>
        <dbReference type="ARBA" id="ARBA00022679"/>
    </source>
</evidence>
<dbReference type="GO" id="GO:0004808">
    <property type="term" value="F:tRNA (5-methylaminomethyl-2-thiouridylate)(34)-methyltransferase activity"/>
    <property type="evidence" value="ECO:0007669"/>
    <property type="project" value="UniProtKB-EC"/>
</dbReference>
<dbReference type="HAMAP" id="MF_01102">
    <property type="entry name" value="MnmC"/>
    <property type="match status" value="1"/>
</dbReference>
<evidence type="ECO:0000256" key="3">
    <source>
        <dbReference type="ARBA" id="ARBA00022630"/>
    </source>
</evidence>
<keyword evidence="13" id="KW-1185">Reference proteome</keyword>
<comment type="similarity">
    <text evidence="10">In the C-terminal section; belongs to the DAO family.</text>
</comment>
<dbReference type="PANTHER" id="PTHR13847:SF283">
    <property type="entry name" value="TRNA 5-METHYLAMINOMETHYL-2-THIOURIDINE BIOSYNTHESIS BIFUNCTIONAL PROTEIN MNMC"/>
    <property type="match status" value="1"/>
</dbReference>
<comment type="function">
    <text evidence="10">Catalyzes the last two steps in the biosynthesis of 5-methylaminomethyl-2-thiouridine (mnm(5)s(2)U) at the wobble position (U34) in tRNA. Catalyzes the FAD-dependent demodification of cmnm(5)s(2)U34 to nm(5)s(2)U34, followed by the transfer of a methyl group from S-adenosyl-L-methionine to nm(5)s(2)U34, to form mnm(5)s(2)U34.</text>
</comment>
<sequence length="601" mass="65703">MTPSSPDYPQFNDADLQRHWRGRTQFTILQNGFGDGVQLLQAWLAWRSDTEAPGRLHYLVIDPQPPTREQLAQWPSALPEQLQQAWPPQVPGYHRLFLTQRKRQLVFTLINGDLLSSLPQLDARIDFFLLRSDQAWNSALLKWLSRLAAPQARVLAQGALPFGRREWQQAGFISENKSEDESNFMPALFSPRWETSSATSHIERKAIVIGAGLAGSAACESLAARGWQVTLIEQHAQAAQEASGNLAGVYMPAISRDDNPTARLTRAAFLFAQQVWARSGVFDRARQAGQACGVLQVARDAEQADAFEQAARHWNYPAGYAQWLSADEASARLGMATGSGWFFPTGGWLRPAIVCEAMLEACGDRVQRHFQQTASSLRRTDDTWQVCNVDGKMIAQAPVVILANGMHATRFAQADSLPLQAIRGQVSHLPASALPDLPFVLCGDGYLTGAVDGVISMGASYDQDDDPALRIDSHRGNLDKLGQLLRQPELAATLTSAANDMPLSGRVGFRCVSADRLPLIGSLPDDAALASAGEVQLRDVPRQPQLHGLLACASRGLIWAPLAAEILACHLEGEPAPLAKDLLGLLDPARFALKAHRHGRR</sequence>
<evidence type="ECO:0000259" key="11">
    <source>
        <dbReference type="Pfam" id="PF01266"/>
    </source>
</evidence>
<keyword evidence="8 10" id="KW-0560">Oxidoreductase</keyword>
<keyword evidence="7 10" id="KW-0274">FAD</keyword>
<dbReference type="InterPro" id="IPR017610">
    <property type="entry name" value="tRNA_S-uridine_synth_MnmC_C"/>
</dbReference>
<dbReference type="SUPFAM" id="SSF51905">
    <property type="entry name" value="FAD/NAD(P)-binding domain"/>
    <property type="match status" value="1"/>
</dbReference>
<dbReference type="NCBIfam" id="TIGR03197">
    <property type="entry name" value="MnmC_Cterm"/>
    <property type="match status" value="1"/>
</dbReference>
<feature type="domain" description="FAD dependent oxidoreductase" evidence="11">
    <location>
        <begin position="206"/>
        <end position="568"/>
    </location>
</feature>
<comment type="catalytic activity">
    <reaction evidence="10">
        <text>5-aminomethyl-2-thiouridine(34) in tRNA + S-adenosyl-L-methionine = 5-methylaminomethyl-2-thiouridine(34) in tRNA + S-adenosyl-L-homocysteine + H(+)</text>
        <dbReference type="Rhea" id="RHEA:19569"/>
        <dbReference type="Rhea" id="RHEA-COMP:10195"/>
        <dbReference type="Rhea" id="RHEA-COMP:10197"/>
        <dbReference type="ChEBI" id="CHEBI:15378"/>
        <dbReference type="ChEBI" id="CHEBI:57856"/>
        <dbReference type="ChEBI" id="CHEBI:59789"/>
        <dbReference type="ChEBI" id="CHEBI:74454"/>
        <dbReference type="ChEBI" id="CHEBI:74455"/>
        <dbReference type="EC" id="2.1.1.61"/>
    </reaction>
</comment>
<dbReference type="EC" id="1.5.-.-" evidence="10"/>